<evidence type="ECO:0000313" key="2">
    <source>
        <dbReference type="EMBL" id="KFK41321.1"/>
    </source>
</evidence>
<feature type="compositionally biased region" description="Polar residues" evidence="1">
    <location>
        <begin position="55"/>
        <end position="65"/>
    </location>
</feature>
<dbReference type="Gramene" id="KFK41321">
    <property type="protein sequence ID" value="KFK41321"/>
    <property type="gene ID" value="AALP_AA2G114800"/>
</dbReference>
<accession>A0A087HGR9</accession>
<sequence length="409" mass="44483">MRGATPGIPAFTILSIPIRFRKSRRLSEVSNWSDTEVTADPSAVVVIQDSEDNTEGVSLPNQEETSGIKDGFHRIPSATNAADDASARRSVSDELNEPKDLGDASRSKGKGKVDPVDKKAEKKRIAAKAKADLKAGRIPTFRIGGTYEVLPSEAPVAQSLGVIRSFHVNSDSAAIPPCPAVNVSQIPPPRAPSLTSLPRLASKLSSDVFPCFLQVINTGNRIVTAYEAEVQEREDRIKTLASRSNVEAAWQEVGHLRPEGGETELEDEVKKRDVQLEAASIEIAGLRANLENSPFTEDRLRKERDEARRRADEIASGSSVRGAIHSSRLERIRSYLVDLHAPEEYVKEEEEYLAKVESFDPLGDDTLFPTPPPPPAGLPRDAASQVLDGISELGSFLSPPQDNQDGDQV</sequence>
<keyword evidence="3" id="KW-1185">Reference proteome</keyword>
<feature type="region of interest" description="Disordered" evidence="1">
    <location>
        <begin position="356"/>
        <end position="409"/>
    </location>
</feature>
<gene>
    <name evidence="2" type="ordered locus">AALP_Aa2g114800</name>
</gene>
<reference evidence="3" key="1">
    <citation type="journal article" date="2015" name="Nat. Plants">
        <title>Genome expansion of Arabis alpina linked with retrotransposition and reduced symmetric DNA methylation.</title>
        <authorList>
            <person name="Willing E.M."/>
            <person name="Rawat V."/>
            <person name="Mandakova T."/>
            <person name="Maumus F."/>
            <person name="James G.V."/>
            <person name="Nordstroem K.J."/>
            <person name="Becker C."/>
            <person name="Warthmann N."/>
            <person name="Chica C."/>
            <person name="Szarzynska B."/>
            <person name="Zytnicki M."/>
            <person name="Albani M.C."/>
            <person name="Kiefer C."/>
            <person name="Bergonzi S."/>
            <person name="Castaings L."/>
            <person name="Mateos J.L."/>
            <person name="Berns M.C."/>
            <person name="Bujdoso N."/>
            <person name="Piofczyk T."/>
            <person name="de Lorenzo L."/>
            <person name="Barrero-Sicilia C."/>
            <person name="Mateos I."/>
            <person name="Piednoel M."/>
            <person name="Hagmann J."/>
            <person name="Chen-Min-Tao R."/>
            <person name="Iglesias-Fernandez R."/>
            <person name="Schuster S.C."/>
            <person name="Alonso-Blanco C."/>
            <person name="Roudier F."/>
            <person name="Carbonero P."/>
            <person name="Paz-Ares J."/>
            <person name="Davis S.J."/>
            <person name="Pecinka A."/>
            <person name="Quesneville H."/>
            <person name="Colot V."/>
            <person name="Lysak M.A."/>
            <person name="Weigel D."/>
            <person name="Coupland G."/>
            <person name="Schneeberger K."/>
        </authorList>
    </citation>
    <scope>NUCLEOTIDE SEQUENCE [LARGE SCALE GENOMIC DNA]</scope>
    <source>
        <strain evidence="3">cv. Pajares</strain>
    </source>
</reference>
<evidence type="ECO:0000313" key="3">
    <source>
        <dbReference type="Proteomes" id="UP000029120"/>
    </source>
</evidence>
<feature type="compositionally biased region" description="Basic and acidic residues" evidence="1">
    <location>
        <begin position="85"/>
        <end position="122"/>
    </location>
</feature>
<evidence type="ECO:0000256" key="1">
    <source>
        <dbReference type="SAM" id="MobiDB-lite"/>
    </source>
</evidence>
<proteinExistence type="predicted"/>
<dbReference type="Proteomes" id="UP000029120">
    <property type="component" value="Chromosome 2"/>
</dbReference>
<name>A0A087HGR9_ARAAL</name>
<dbReference type="AlphaFoldDB" id="A0A087HGR9"/>
<protein>
    <submittedName>
        <fullName evidence="2">Uncharacterized protein</fullName>
    </submittedName>
</protein>
<feature type="region of interest" description="Disordered" evidence="1">
    <location>
        <begin position="37"/>
        <end position="122"/>
    </location>
</feature>
<dbReference type="EMBL" id="CM002870">
    <property type="protein sequence ID" value="KFK41321.1"/>
    <property type="molecule type" value="Genomic_DNA"/>
</dbReference>
<organism evidence="2 3">
    <name type="scientific">Arabis alpina</name>
    <name type="common">Alpine rock-cress</name>
    <dbReference type="NCBI Taxonomy" id="50452"/>
    <lineage>
        <taxon>Eukaryota</taxon>
        <taxon>Viridiplantae</taxon>
        <taxon>Streptophyta</taxon>
        <taxon>Embryophyta</taxon>
        <taxon>Tracheophyta</taxon>
        <taxon>Spermatophyta</taxon>
        <taxon>Magnoliopsida</taxon>
        <taxon>eudicotyledons</taxon>
        <taxon>Gunneridae</taxon>
        <taxon>Pentapetalae</taxon>
        <taxon>rosids</taxon>
        <taxon>malvids</taxon>
        <taxon>Brassicales</taxon>
        <taxon>Brassicaceae</taxon>
        <taxon>Arabideae</taxon>
        <taxon>Arabis</taxon>
    </lineage>
</organism>